<dbReference type="Gene3D" id="1.10.3470.10">
    <property type="entry name" value="ABC transporter involved in vitamin B12 uptake, BtuC"/>
    <property type="match status" value="1"/>
</dbReference>
<dbReference type="EMBL" id="JACHWQ010000002">
    <property type="protein sequence ID" value="MBB2975519.1"/>
    <property type="molecule type" value="Genomic_DNA"/>
</dbReference>
<name>A0A7W4YMI4_9MICO</name>
<evidence type="ECO:0000256" key="8">
    <source>
        <dbReference type="SAM" id="Phobius"/>
    </source>
</evidence>
<feature type="transmembrane region" description="Helical" evidence="8">
    <location>
        <begin position="82"/>
        <end position="100"/>
    </location>
</feature>
<dbReference type="SUPFAM" id="SSF81345">
    <property type="entry name" value="ABC transporter involved in vitamin B12 uptake, BtuC"/>
    <property type="match status" value="1"/>
</dbReference>
<evidence type="ECO:0000256" key="4">
    <source>
        <dbReference type="ARBA" id="ARBA00022475"/>
    </source>
</evidence>
<keyword evidence="6 8" id="KW-1133">Transmembrane helix</keyword>
<dbReference type="CDD" id="cd06550">
    <property type="entry name" value="TM_ABC_iron-siderophores_like"/>
    <property type="match status" value="1"/>
</dbReference>
<evidence type="ECO:0000313" key="9">
    <source>
        <dbReference type="EMBL" id="MBB2975519.1"/>
    </source>
</evidence>
<dbReference type="GO" id="GO:0005886">
    <property type="term" value="C:plasma membrane"/>
    <property type="evidence" value="ECO:0007669"/>
    <property type="project" value="UniProtKB-SubCell"/>
</dbReference>
<dbReference type="Proteomes" id="UP000529310">
    <property type="component" value="Unassembled WGS sequence"/>
</dbReference>
<feature type="transmembrane region" description="Helical" evidence="8">
    <location>
        <begin position="197"/>
        <end position="229"/>
    </location>
</feature>
<comment type="caution">
    <text evidence="9">The sequence shown here is derived from an EMBL/GenBank/DDBJ whole genome shotgun (WGS) entry which is preliminary data.</text>
</comment>
<keyword evidence="4" id="KW-1003">Cell membrane</keyword>
<evidence type="ECO:0000256" key="7">
    <source>
        <dbReference type="ARBA" id="ARBA00023136"/>
    </source>
</evidence>
<feature type="transmembrane region" description="Helical" evidence="8">
    <location>
        <begin position="323"/>
        <end position="343"/>
    </location>
</feature>
<feature type="transmembrane region" description="Helical" evidence="8">
    <location>
        <begin position="137"/>
        <end position="157"/>
    </location>
</feature>
<feature type="transmembrane region" description="Helical" evidence="8">
    <location>
        <begin position="112"/>
        <end position="130"/>
    </location>
</feature>
<dbReference type="InterPro" id="IPR000522">
    <property type="entry name" value="ABC_transptr_permease_BtuC"/>
</dbReference>
<evidence type="ECO:0000256" key="3">
    <source>
        <dbReference type="ARBA" id="ARBA00022448"/>
    </source>
</evidence>
<dbReference type="PANTHER" id="PTHR30472">
    <property type="entry name" value="FERRIC ENTEROBACTIN TRANSPORT SYSTEM PERMEASE PROTEIN"/>
    <property type="match status" value="1"/>
</dbReference>
<evidence type="ECO:0000256" key="1">
    <source>
        <dbReference type="ARBA" id="ARBA00004651"/>
    </source>
</evidence>
<feature type="transmembrane region" description="Helical" evidence="8">
    <location>
        <begin position="28"/>
        <end position="46"/>
    </location>
</feature>
<evidence type="ECO:0000313" key="10">
    <source>
        <dbReference type="Proteomes" id="UP000529310"/>
    </source>
</evidence>
<feature type="transmembrane region" description="Helical" evidence="8">
    <location>
        <begin position="255"/>
        <end position="282"/>
    </location>
</feature>
<dbReference type="AlphaFoldDB" id="A0A7W4YMI4"/>
<keyword evidence="3" id="KW-0813">Transport</keyword>
<dbReference type="GO" id="GO:0033214">
    <property type="term" value="P:siderophore-iron import into cell"/>
    <property type="evidence" value="ECO:0007669"/>
    <property type="project" value="TreeGrafter"/>
</dbReference>
<evidence type="ECO:0000256" key="5">
    <source>
        <dbReference type="ARBA" id="ARBA00022692"/>
    </source>
</evidence>
<dbReference type="PANTHER" id="PTHR30472:SF24">
    <property type="entry name" value="FERRIC ENTEROBACTIN TRANSPORT SYSTEM PERMEASE PROTEIN FEPG"/>
    <property type="match status" value="1"/>
</dbReference>
<feature type="transmembrane region" description="Helical" evidence="8">
    <location>
        <begin position="58"/>
        <end position="75"/>
    </location>
</feature>
<evidence type="ECO:0000256" key="2">
    <source>
        <dbReference type="ARBA" id="ARBA00007935"/>
    </source>
</evidence>
<dbReference type="FunFam" id="1.10.3470.10:FF:000001">
    <property type="entry name" value="Vitamin B12 ABC transporter permease BtuC"/>
    <property type="match status" value="1"/>
</dbReference>
<proteinExistence type="inferred from homology"/>
<dbReference type="RefSeq" id="WP_166769985.1">
    <property type="nucleotide sequence ID" value="NZ_CP049255.1"/>
</dbReference>
<organism evidence="9 10">
    <name type="scientific">Microbacterium endophyticum</name>
    <dbReference type="NCBI Taxonomy" id="1526412"/>
    <lineage>
        <taxon>Bacteria</taxon>
        <taxon>Bacillati</taxon>
        <taxon>Actinomycetota</taxon>
        <taxon>Actinomycetes</taxon>
        <taxon>Micrococcales</taxon>
        <taxon>Microbacteriaceae</taxon>
        <taxon>Microbacterium</taxon>
    </lineage>
</organism>
<keyword evidence="5 8" id="KW-0812">Transmembrane</keyword>
<protein>
    <submittedName>
        <fullName evidence="9">Iron complex transport system permease protein</fullName>
    </submittedName>
</protein>
<dbReference type="Pfam" id="PF01032">
    <property type="entry name" value="FecCD"/>
    <property type="match status" value="1"/>
</dbReference>
<evidence type="ECO:0000256" key="6">
    <source>
        <dbReference type="ARBA" id="ARBA00022989"/>
    </source>
</evidence>
<dbReference type="InterPro" id="IPR037294">
    <property type="entry name" value="ABC_BtuC-like"/>
</dbReference>
<dbReference type="GO" id="GO:0022857">
    <property type="term" value="F:transmembrane transporter activity"/>
    <property type="evidence" value="ECO:0007669"/>
    <property type="project" value="InterPro"/>
</dbReference>
<keyword evidence="7 8" id="KW-0472">Membrane</keyword>
<reference evidence="9 10" key="1">
    <citation type="submission" date="2020-08" db="EMBL/GenBank/DDBJ databases">
        <title>Sequencing the genomes of 1000 actinobacteria strains.</title>
        <authorList>
            <person name="Klenk H.-P."/>
        </authorList>
    </citation>
    <scope>NUCLEOTIDE SEQUENCE [LARGE SCALE GENOMIC DNA]</scope>
    <source>
        <strain evidence="9 10">DSM 27099</strain>
    </source>
</reference>
<sequence>MTRTDVSLITTAAARRRLTRRSAWRKKTVVLAALIALIVIFALLSLTLGKASVSVSEVFATMVGQGTAMTELVVVELRLPRILTAIVVGACLGMSGSVFQSTLRNPLASPDIIGITASASVVGVVCIVSFGMRGYLLTLTVIVGTLLAAVLMYVLAWREGLNAFRLVLVGIGVAAFCAGFVSFILSRSDIRDAQSALVWVTGSLSGASWQALWPMTVCAVIIVGLVAMLSRPARILELGDDTAAGLGIPVEKIRLATLGCAVALAAIAVSTVGPLAFVALAAGQISRRLLGAGSSGVAAAACVGGALLLGADIIAQHALPATPLPTGVVTGLVGAPFLIWLLVRASRTGNESGQ</sequence>
<gene>
    <name evidence="9" type="ORF">FHX49_001085</name>
</gene>
<feature type="transmembrane region" description="Helical" evidence="8">
    <location>
        <begin position="289"/>
        <end position="311"/>
    </location>
</feature>
<keyword evidence="10" id="KW-1185">Reference proteome</keyword>
<comment type="similarity">
    <text evidence="2">Belongs to the binding-protein-dependent transport system permease family. FecCD subfamily.</text>
</comment>
<comment type="subcellular location">
    <subcellularLocation>
        <location evidence="1">Cell membrane</location>
        <topology evidence="1">Multi-pass membrane protein</topology>
    </subcellularLocation>
</comment>
<feature type="transmembrane region" description="Helical" evidence="8">
    <location>
        <begin position="163"/>
        <end position="185"/>
    </location>
</feature>
<accession>A0A7W4YMI4</accession>